<sequence length="351" mass="38511">MSNHTSLSDDIDNTEDQPPAYTTSHPLPILATEKSLAYGSTSAHTQESSSRSTQPQPIKKPIAIPAVDSSFDAPFIRTYAPVLKDYKLPQEVFLSFLDRLNKAISSSPPLQALDVTGGILNSVPILFPLHWIGSAVSGLAKLGNTGVSKSRTDSLLKDANRDIFGPRGLKSEVARLDALAHIAKIPILDSRGKVSRQAPLSQQLSAVEQRPGSFGGAKKDGELNTAIDAQQRRIQILQPWIADLEFDILPWTSQSKLTRFNETLKKYNNTDNREPRGRRRRAQDSNPDFKNGDEAQDNEEGGDPFRKSLWLIIHSSHLIMSMDVLKTSLLTSSNRPQVSTAIGPATNFAPL</sequence>
<dbReference type="OMA" id="NEPRDQE"/>
<reference evidence="3" key="1">
    <citation type="journal article" date="2015" name="Genome Announc.">
        <title>Genome sequence of the AIDS-associated pathogen Penicillium marneffei (ATCC18224) and its near taxonomic relative Talaromyces stipitatus (ATCC10500).</title>
        <authorList>
            <person name="Nierman W.C."/>
            <person name="Fedorova-Abrams N.D."/>
            <person name="Andrianopoulos A."/>
        </authorList>
    </citation>
    <scope>NUCLEOTIDE SEQUENCE [LARGE SCALE GENOMIC DNA]</scope>
    <source>
        <strain evidence="3">ATCC 10500 / CBS 375.48 / QM 6759 / NRRL 1006</strain>
    </source>
</reference>
<dbReference type="PANTHER" id="PTHR38887:SF1">
    <property type="entry name" value="RAS MODIFICATION PROTEIN ERF4"/>
    <property type="match status" value="1"/>
</dbReference>
<accession>B8MT67</accession>
<dbReference type="InterPro" id="IPR053221">
    <property type="entry name" value="Burnettramic_acid_biosynth"/>
</dbReference>
<evidence type="ECO:0000313" key="2">
    <source>
        <dbReference type="EMBL" id="EED12164.1"/>
    </source>
</evidence>
<dbReference type="STRING" id="441959.B8MT67"/>
<dbReference type="InParanoid" id="B8MT67"/>
<feature type="region of interest" description="Disordered" evidence="1">
    <location>
        <begin position="1"/>
        <end position="58"/>
    </location>
</feature>
<dbReference type="EMBL" id="EQ962660">
    <property type="protein sequence ID" value="EED12164.1"/>
    <property type="molecule type" value="Genomic_DNA"/>
</dbReference>
<evidence type="ECO:0000256" key="1">
    <source>
        <dbReference type="SAM" id="MobiDB-lite"/>
    </source>
</evidence>
<dbReference type="OrthoDB" id="3068835at2759"/>
<dbReference type="RefSeq" id="XP_002487818.1">
    <property type="nucleotide sequence ID" value="XM_002487773.1"/>
</dbReference>
<dbReference type="eggNOG" id="ENOG502S1ZY">
    <property type="taxonomic scope" value="Eukaryota"/>
</dbReference>
<gene>
    <name evidence="2" type="ORF">TSTA_002300</name>
</gene>
<protein>
    <submittedName>
        <fullName evidence="2">Uncharacterized protein</fullName>
    </submittedName>
</protein>
<name>B8MT67_TALSN</name>
<organism evidence="2 3">
    <name type="scientific">Talaromyces stipitatus (strain ATCC 10500 / CBS 375.48 / QM 6759 / NRRL 1006)</name>
    <name type="common">Penicillium stipitatum</name>
    <dbReference type="NCBI Taxonomy" id="441959"/>
    <lineage>
        <taxon>Eukaryota</taxon>
        <taxon>Fungi</taxon>
        <taxon>Dikarya</taxon>
        <taxon>Ascomycota</taxon>
        <taxon>Pezizomycotina</taxon>
        <taxon>Eurotiomycetes</taxon>
        <taxon>Eurotiomycetidae</taxon>
        <taxon>Eurotiales</taxon>
        <taxon>Trichocomaceae</taxon>
        <taxon>Talaromyces</taxon>
        <taxon>Talaromyces sect. Talaromyces</taxon>
    </lineage>
</organism>
<dbReference type="AlphaFoldDB" id="B8MT67"/>
<dbReference type="PhylomeDB" id="B8MT67"/>
<proteinExistence type="predicted"/>
<dbReference type="VEuPathDB" id="FungiDB:TSTA_002300"/>
<dbReference type="GeneID" id="8102841"/>
<feature type="compositionally biased region" description="Polar residues" evidence="1">
    <location>
        <begin position="38"/>
        <end position="53"/>
    </location>
</feature>
<feature type="region of interest" description="Disordered" evidence="1">
    <location>
        <begin position="266"/>
        <end position="301"/>
    </location>
</feature>
<dbReference type="HOGENOM" id="CLU_934161_0_0_1"/>
<dbReference type="PANTHER" id="PTHR38887">
    <property type="entry name" value="CHROMOSOME 21, WHOLE GENOME SHOTGUN SEQUENCE"/>
    <property type="match status" value="1"/>
</dbReference>
<keyword evidence="3" id="KW-1185">Reference proteome</keyword>
<evidence type="ECO:0000313" key="3">
    <source>
        <dbReference type="Proteomes" id="UP000001745"/>
    </source>
</evidence>
<dbReference type="Proteomes" id="UP000001745">
    <property type="component" value="Unassembled WGS sequence"/>
</dbReference>